<evidence type="ECO:0000259" key="18">
    <source>
        <dbReference type="Pfam" id="PF00361"/>
    </source>
</evidence>
<dbReference type="InterPro" id="IPR003917">
    <property type="entry name" value="NADH_UbQ_OxRdtase_chain2"/>
</dbReference>
<dbReference type="PANTHER" id="PTHR46552:SF1">
    <property type="entry name" value="NADH-UBIQUINONE OXIDOREDUCTASE CHAIN 2"/>
    <property type="match status" value="1"/>
</dbReference>
<feature type="transmembrane region" description="Helical" evidence="17">
    <location>
        <begin position="203"/>
        <end position="221"/>
    </location>
</feature>
<accession>A0A1Y1CC59</accession>
<feature type="transmembrane region" description="Helical" evidence="17">
    <location>
        <begin position="282"/>
        <end position="303"/>
    </location>
</feature>
<feature type="transmembrane region" description="Helical" evidence="17">
    <location>
        <begin position="242"/>
        <end position="262"/>
    </location>
</feature>
<dbReference type="GO" id="GO:0006120">
    <property type="term" value="P:mitochondrial electron transport, NADH to ubiquinone"/>
    <property type="evidence" value="ECO:0007669"/>
    <property type="project" value="InterPro"/>
</dbReference>
<evidence type="ECO:0000256" key="7">
    <source>
        <dbReference type="ARBA" id="ARBA00022692"/>
    </source>
</evidence>
<evidence type="ECO:0000259" key="19">
    <source>
        <dbReference type="Pfam" id="PF06444"/>
    </source>
</evidence>
<reference evidence="20" key="1">
    <citation type="submission" date="2012-07" db="EMBL/GenBank/DDBJ databases">
        <title>Nearly complete mitochondrial genome sequence of Homonota fasciata.</title>
        <authorList>
            <person name="Kumazawa Y."/>
        </authorList>
    </citation>
    <scope>NUCLEOTIDE SEQUENCE</scope>
    <source>
        <strain evidence="20">Hfas1</strain>
    </source>
</reference>
<feature type="transmembrane region" description="Helical" evidence="17">
    <location>
        <begin position="57"/>
        <end position="75"/>
    </location>
</feature>
<evidence type="ECO:0000256" key="12">
    <source>
        <dbReference type="ARBA" id="ARBA00023027"/>
    </source>
</evidence>
<keyword evidence="13 17" id="KW-0830">Ubiquinone</keyword>
<dbReference type="InterPro" id="IPR010933">
    <property type="entry name" value="NADH_DH_su2_C"/>
</dbReference>
<keyword evidence="14 17" id="KW-0496">Mitochondrion</keyword>
<keyword evidence="11 17" id="KW-1133">Transmembrane helix</keyword>
<dbReference type="EC" id="7.1.1.2" evidence="3 17"/>
<keyword evidence="8 17" id="KW-0999">Mitochondrion inner membrane</keyword>
<keyword evidence="15 17" id="KW-0472">Membrane</keyword>
<proteinExistence type="inferred from homology"/>
<evidence type="ECO:0000256" key="14">
    <source>
        <dbReference type="ARBA" id="ARBA00023128"/>
    </source>
</evidence>
<dbReference type="GO" id="GO:0008137">
    <property type="term" value="F:NADH dehydrogenase (ubiquinone) activity"/>
    <property type="evidence" value="ECO:0007669"/>
    <property type="project" value="UniProtKB-EC"/>
</dbReference>
<keyword evidence="12 17" id="KW-0520">NAD</keyword>
<dbReference type="PRINTS" id="PR01436">
    <property type="entry name" value="NADHDHGNASE2"/>
</dbReference>
<dbReference type="InterPro" id="IPR001750">
    <property type="entry name" value="ND/Mrp_TM"/>
</dbReference>
<keyword evidence="10 17" id="KW-0249">Electron transport</keyword>
<evidence type="ECO:0000313" key="20">
    <source>
        <dbReference type="EMBL" id="BAX77937.1"/>
    </source>
</evidence>
<comment type="subcellular location">
    <subcellularLocation>
        <location evidence="1 17">Mitochondrion inner membrane</location>
        <topology evidence="1 17">Multi-pass membrane protein</topology>
    </subcellularLocation>
</comment>
<gene>
    <name evidence="20" type="primary">ND2</name>
</gene>
<dbReference type="Pfam" id="PF06444">
    <property type="entry name" value="NADH_dehy_S2_C"/>
    <property type="match status" value="1"/>
</dbReference>
<keyword evidence="5" id="KW-0813">Transport</keyword>
<comment type="function">
    <text evidence="17">Core subunit of the mitochondrial membrane respiratory chain NADH dehydrogenase (Complex I) which catalyzes electron transfer from NADH through the respiratory chain, using ubiquinone as an electron acceptor. Essential for the catalytic activity and assembly of complex I.</text>
</comment>
<evidence type="ECO:0000256" key="10">
    <source>
        <dbReference type="ARBA" id="ARBA00022982"/>
    </source>
</evidence>
<comment type="similarity">
    <text evidence="2 17">Belongs to the complex I subunit 2 family.</text>
</comment>
<evidence type="ECO:0000256" key="9">
    <source>
        <dbReference type="ARBA" id="ARBA00022967"/>
    </source>
</evidence>
<feature type="transmembrane region" description="Helical" evidence="17">
    <location>
        <begin position="95"/>
        <end position="114"/>
    </location>
</feature>
<dbReference type="PANTHER" id="PTHR46552">
    <property type="entry name" value="NADH-UBIQUINONE OXIDOREDUCTASE CHAIN 2"/>
    <property type="match status" value="1"/>
</dbReference>
<sequence>MNPTTWTLLITGISTGTIITLTSNHWLLAWLGLELNTLSILPMIIKPHHPRATEAAVKYFIIQTTAAALILLSGISTAWTTGQWTTHQPMDPLPATLLTVAIMLKLGLAPAHAWYPEVVQGSTMPIALVISTWQKLAPLSFLYMMAPQLPTTTLLMIGVLSALTGGLMGLNQTQTRKIMAFSSIAHMGWLMAATTIGPNLMTLTLLTYIIMTTAMFIALNTTTTKTLLDLSTMWSNTPTLQLTTLANLLSLGGLPPMTGFLPKLLILKTLTTKTLTPLGTTLIMSSLPSLFFYVRMTYIASLTTPSHTTSTKHNWRFKTSAPHTLALMTMLATLTLPMTPLVYQSP</sequence>
<dbReference type="InterPro" id="IPR050175">
    <property type="entry name" value="Complex_I_Subunit_2"/>
</dbReference>
<evidence type="ECO:0000256" key="1">
    <source>
        <dbReference type="ARBA" id="ARBA00004448"/>
    </source>
</evidence>
<evidence type="ECO:0000256" key="3">
    <source>
        <dbReference type="ARBA" id="ARBA00012944"/>
    </source>
</evidence>
<evidence type="ECO:0000256" key="15">
    <source>
        <dbReference type="ARBA" id="ARBA00023136"/>
    </source>
</evidence>
<evidence type="ECO:0000256" key="17">
    <source>
        <dbReference type="RuleBase" id="RU003403"/>
    </source>
</evidence>
<evidence type="ECO:0000256" key="6">
    <source>
        <dbReference type="ARBA" id="ARBA00022660"/>
    </source>
</evidence>
<feature type="domain" description="NADH:quinone oxidoreductase/Mrp antiporter transmembrane" evidence="18">
    <location>
        <begin position="23"/>
        <end position="274"/>
    </location>
</feature>
<feature type="transmembrane region" description="Helical" evidence="17">
    <location>
        <begin position="152"/>
        <end position="171"/>
    </location>
</feature>
<geneLocation type="mitochondrion" evidence="20"/>
<dbReference type="EMBL" id="AB738953">
    <property type="protein sequence ID" value="BAX77937.1"/>
    <property type="molecule type" value="Genomic_DNA"/>
</dbReference>
<evidence type="ECO:0000256" key="5">
    <source>
        <dbReference type="ARBA" id="ARBA00022448"/>
    </source>
</evidence>
<organism evidence="20">
    <name type="scientific">Homonota fasciata</name>
    <name type="common">South American marked gecko</name>
    <dbReference type="NCBI Taxonomy" id="401549"/>
    <lineage>
        <taxon>Eukaryota</taxon>
        <taxon>Metazoa</taxon>
        <taxon>Chordata</taxon>
        <taxon>Craniata</taxon>
        <taxon>Vertebrata</taxon>
        <taxon>Euteleostomi</taxon>
        <taxon>Lepidosauria</taxon>
        <taxon>Squamata</taxon>
        <taxon>Bifurcata</taxon>
        <taxon>Gekkota</taxon>
        <taxon>Phyllodactylidae</taxon>
        <taxon>Homonota</taxon>
    </lineage>
</organism>
<comment type="catalytic activity">
    <reaction evidence="16 17">
        <text>a ubiquinone + NADH + 5 H(+)(in) = a ubiquinol + NAD(+) + 4 H(+)(out)</text>
        <dbReference type="Rhea" id="RHEA:29091"/>
        <dbReference type="Rhea" id="RHEA-COMP:9565"/>
        <dbReference type="Rhea" id="RHEA-COMP:9566"/>
        <dbReference type="ChEBI" id="CHEBI:15378"/>
        <dbReference type="ChEBI" id="CHEBI:16389"/>
        <dbReference type="ChEBI" id="CHEBI:17976"/>
        <dbReference type="ChEBI" id="CHEBI:57540"/>
        <dbReference type="ChEBI" id="CHEBI:57945"/>
        <dbReference type="EC" id="7.1.1.2"/>
    </reaction>
</comment>
<feature type="transmembrane region" description="Helical" evidence="17">
    <location>
        <begin position="324"/>
        <end position="343"/>
    </location>
</feature>
<keyword evidence="7 17" id="KW-0812">Transmembrane</keyword>
<evidence type="ECO:0000256" key="13">
    <source>
        <dbReference type="ARBA" id="ARBA00023075"/>
    </source>
</evidence>
<keyword evidence="6 17" id="KW-0679">Respiratory chain</keyword>
<feature type="domain" description="NADH dehydrogenase subunit 2 C-terminal" evidence="19">
    <location>
        <begin position="290"/>
        <end position="342"/>
    </location>
</feature>
<evidence type="ECO:0000256" key="16">
    <source>
        <dbReference type="ARBA" id="ARBA00049551"/>
    </source>
</evidence>
<evidence type="ECO:0000256" key="4">
    <source>
        <dbReference type="ARBA" id="ARBA00021008"/>
    </source>
</evidence>
<name>A0A1Y1CC59_9SAUR</name>
<evidence type="ECO:0000256" key="2">
    <source>
        <dbReference type="ARBA" id="ARBA00007012"/>
    </source>
</evidence>
<protein>
    <recommendedName>
        <fullName evidence="4 17">NADH-ubiquinone oxidoreductase chain 2</fullName>
        <ecNumber evidence="3 17">7.1.1.2</ecNumber>
    </recommendedName>
</protein>
<evidence type="ECO:0000256" key="8">
    <source>
        <dbReference type="ARBA" id="ARBA00022792"/>
    </source>
</evidence>
<feature type="transmembrane region" description="Helical" evidence="17">
    <location>
        <begin position="178"/>
        <end position="197"/>
    </location>
</feature>
<dbReference type="GO" id="GO:0005743">
    <property type="term" value="C:mitochondrial inner membrane"/>
    <property type="evidence" value="ECO:0007669"/>
    <property type="project" value="UniProtKB-SubCell"/>
</dbReference>
<dbReference type="AlphaFoldDB" id="A0A1Y1CC59"/>
<keyword evidence="9 17" id="KW-1278">Translocase</keyword>
<evidence type="ECO:0000256" key="11">
    <source>
        <dbReference type="ARBA" id="ARBA00022989"/>
    </source>
</evidence>
<dbReference type="Pfam" id="PF00361">
    <property type="entry name" value="Proton_antipo_M"/>
    <property type="match status" value="1"/>
</dbReference>